<feature type="compositionally biased region" description="Polar residues" evidence="1">
    <location>
        <begin position="299"/>
        <end position="308"/>
    </location>
</feature>
<protein>
    <submittedName>
        <fullName evidence="2">Uncharacterized protein</fullName>
    </submittedName>
</protein>
<feature type="region of interest" description="Disordered" evidence="1">
    <location>
        <begin position="23"/>
        <end position="114"/>
    </location>
</feature>
<evidence type="ECO:0000256" key="1">
    <source>
        <dbReference type="SAM" id="MobiDB-lite"/>
    </source>
</evidence>
<evidence type="ECO:0000313" key="3">
    <source>
        <dbReference type="Proteomes" id="UP001196248"/>
    </source>
</evidence>
<feature type="region of interest" description="Disordered" evidence="1">
    <location>
        <begin position="136"/>
        <end position="174"/>
    </location>
</feature>
<feature type="compositionally biased region" description="Polar residues" evidence="1">
    <location>
        <begin position="136"/>
        <end position="146"/>
    </location>
</feature>
<keyword evidence="3" id="KW-1185">Reference proteome</keyword>
<proteinExistence type="predicted"/>
<name>A0ABS6IV47_9LACO</name>
<comment type="caution">
    <text evidence="2">The sequence shown here is derived from an EMBL/GenBank/DDBJ whole genome shotgun (WGS) entry which is preliminary data.</text>
</comment>
<feature type="compositionally biased region" description="Basic and acidic residues" evidence="1">
    <location>
        <begin position="285"/>
        <end position="298"/>
    </location>
</feature>
<gene>
    <name evidence="2" type="ORF">KSL82_01085</name>
</gene>
<accession>A0ABS6IV47</accession>
<feature type="region of interest" description="Disordered" evidence="1">
    <location>
        <begin position="188"/>
        <end position="343"/>
    </location>
</feature>
<organism evidence="2 3">
    <name type="scientific">Limosilactobacillus portuensis</name>
    <dbReference type="NCBI Taxonomy" id="2742601"/>
    <lineage>
        <taxon>Bacteria</taxon>
        <taxon>Bacillati</taxon>
        <taxon>Bacillota</taxon>
        <taxon>Bacilli</taxon>
        <taxon>Lactobacillales</taxon>
        <taxon>Lactobacillaceae</taxon>
        <taxon>Limosilactobacillus</taxon>
    </lineage>
</organism>
<sequence>MSNNDSGSNAKAKISFDIKNVKKTADTEGEPSAKQPVFSIKSGQTDQAGKAEENPGTPVNQNPVSQQPVFDIHTDTEQENGDDSVSIASNSLTNAESAPQITVQSKVPDSSVTDLESQAITLTRDDLKKSLTLAQDFSSASAQTSESLEEKEVQNSEINSENTESPLDSLMALNQELSKLQQELDANSLSLASNNSESETPNVEQSLTREAYRSSVSETQNEQESIETNESTLAQSQESQVARPQPPRPPKIDGEKVKPIFATPEEEQSKAKQPKVEWNGPQVQRKKEQQPSRAESHPSSRVQNTTSHSRSASRRADNHQPKKQSGVLGKSFLAMLGFGQKDE</sequence>
<feature type="compositionally biased region" description="Low complexity" evidence="1">
    <location>
        <begin position="188"/>
        <end position="199"/>
    </location>
</feature>
<feature type="compositionally biased region" description="Polar residues" evidence="1">
    <location>
        <begin position="200"/>
        <end position="242"/>
    </location>
</feature>
<evidence type="ECO:0000313" key="2">
    <source>
        <dbReference type="EMBL" id="MBU9694529.1"/>
    </source>
</evidence>
<reference evidence="2 3" key="1">
    <citation type="submission" date="2021-06" db="EMBL/GenBank/DDBJ databases">
        <title>Limosilactobacillus angelus sp. nov., isolated from the human vagina.</title>
        <authorList>
            <person name="Chen Y.-S."/>
        </authorList>
    </citation>
    <scope>NUCLEOTIDE SEQUENCE [LARGE SCALE GENOMIC DNA]</scope>
    <source>
        <strain evidence="2 3">P5L02</strain>
    </source>
</reference>
<dbReference type="RefSeq" id="WP_102168560.1">
    <property type="nucleotide sequence ID" value="NZ_CP117296.1"/>
</dbReference>
<feature type="compositionally biased region" description="Polar residues" evidence="1">
    <location>
        <begin position="155"/>
        <end position="166"/>
    </location>
</feature>
<dbReference type="EMBL" id="JAHPJJ010000002">
    <property type="protein sequence ID" value="MBU9694529.1"/>
    <property type="molecule type" value="Genomic_DNA"/>
</dbReference>
<feature type="compositionally biased region" description="Polar residues" evidence="1">
    <location>
        <begin position="86"/>
        <end position="114"/>
    </location>
</feature>
<feature type="compositionally biased region" description="Polar residues" evidence="1">
    <location>
        <begin position="57"/>
        <end position="68"/>
    </location>
</feature>
<dbReference type="Proteomes" id="UP001196248">
    <property type="component" value="Unassembled WGS sequence"/>
</dbReference>